<proteinExistence type="predicted"/>
<evidence type="ECO:0000313" key="1">
    <source>
        <dbReference type="EMBL" id="ORZ36462.1"/>
    </source>
</evidence>
<accession>A0A1Y2HTI9</accession>
<name>A0A1Y2HTI9_9FUNG</name>
<dbReference type="AlphaFoldDB" id="A0A1Y2HTI9"/>
<reference evidence="1 2" key="1">
    <citation type="submission" date="2016-07" db="EMBL/GenBank/DDBJ databases">
        <title>Pervasive Adenine N6-methylation of Active Genes in Fungi.</title>
        <authorList>
            <consortium name="DOE Joint Genome Institute"/>
            <person name="Mondo S.J."/>
            <person name="Dannebaum R.O."/>
            <person name="Kuo R.C."/>
            <person name="Labutti K."/>
            <person name="Haridas S."/>
            <person name="Kuo A."/>
            <person name="Salamov A."/>
            <person name="Ahrendt S.R."/>
            <person name="Lipzen A."/>
            <person name="Sullivan W."/>
            <person name="Andreopoulos W.B."/>
            <person name="Clum A."/>
            <person name="Lindquist E."/>
            <person name="Daum C."/>
            <person name="Ramamoorthy G.K."/>
            <person name="Gryganskyi A."/>
            <person name="Culley D."/>
            <person name="Magnuson J.K."/>
            <person name="James T.Y."/>
            <person name="O'Malley M.A."/>
            <person name="Stajich J.E."/>
            <person name="Spatafora J.W."/>
            <person name="Visel A."/>
            <person name="Grigoriev I.V."/>
        </authorList>
    </citation>
    <scope>NUCLEOTIDE SEQUENCE [LARGE SCALE GENOMIC DNA]</scope>
    <source>
        <strain evidence="1 2">PL171</strain>
    </source>
</reference>
<dbReference type="Proteomes" id="UP000193411">
    <property type="component" value="Unassembled WGS sequence"/>
</dbReference>
<sequence>MAMTTQTCAQTYRMYLKQSFANGTSDFTPLDVTALGAVERLTHMANLALGHGIGVVFVSCTVFWRRVLGSIQAVLFGRVKARITTAPGPTQACFVSGYVARRGTRISS</sequence>
<gene>
    <name evidence="1" type="ORF">BCR44DRAFT_319535</name>
</gene>
<organism evidence="1 2">
    <name type="scientific">Catenaria anguillulae PL171</name>
    <dbReference type="NCBI Taxonomy" id="765915"/>
    <lineage>
        <taxon>Eukaryota</taxon>
        <taxon>Fungi</taxon>
        <taxon>Fungi incertae sedis</taxon>
        <taxon>Blastocladiomycota</taxon>
        <taxon>Blastocladiomycetes</taxon>
        <taxon>Blastocladiales</taxon>
        <taxon>Catenariaceae</taxon>
        <taxon>Catenaria</taxon>
    </lineage>
</organism>
<evidence type="ECO:0000313" key="2">
    <source>
        <dbReference type="Proteomes" id="UP000193411"/>
    </source>
</evidence>
<dbReference type="EMBL" id="MCFL01000017">
    <property type="protein sequence ID" value="ORZ36462.1"/>
    <property type="molecule type" value="Genomic_DNA"/>
</dbReference>
<comment type="caution">
    <text evidence="1">The sequence shown here is derived from an EMBL/GenBank/DDBJ whole genome shotgun (WGS) entry which is preliminary data.</text>
</comment>
<keyword evidence="2" id="KW-1185">Reference proteome</keyword>
<protein>
    <submittedName>
        <fullName evidence="1">Uncharacterized protein</fullName>
    </submittedName>
</protein>